<dbReference type="AlphaFoldDB" id="A0A1W1Y3Y4"/>
<feature type="chain" id="PRO_5011963882" evidence="1">
    <location>
        <begin position="28"/>
        <end position="319"/>
    </location>
</feature>
<name>A0A1W1Y3Y4_9LACT</name>
<dbReference type="Pfam" id="PF06207">
    <property type="entry name" value="DUF1002"/>
    <property type="match status" value="1"/>
</dbReference>
<accession>A0A1W1Y3Y4</accession>
<dbReference type="RefSeq" id="WP_084097914.1">
    <property type="nucleotide sequence ID" value="NZ_FWXK01000001.1"/>
</dbReference>
<reference evidence="3" key="1">
    <citation type="submission" date="2017-04" db="EMBL/GenBank/DDBJ databases">
        <authorList>
            <person name="Varghese N."/>
            <person name="Submissions S."/>
        </authorList>
    </citation>
    <scope>NUCLEOTIDE SEQUENCE [LARGE SCALE GENOMIC DNA]</scope>
    <source>
        <strain evidence="3">DSM 21500</strain>
    </source>
</reference>
<evidence type="ECO:0000313" key="2">
    <source>
        <dbReference type="EMBL" id="SMC30900.1"/>
    </source>
</evidence>
<evidence type="ECO:0000256" key="1">
    <source>
        <dbReference type="SAM" id="SignalP"/>
    </source>
</evidence>
<dbReference type="STRING" id="371602.SAMN04487984_0315"/>
<feature type="signal peptide" evidence="1">
    <location>
        <begin position="1"/>
        <end position="27"/>
    </location>
</feature>
<keyword evidence="3" id="KW-1185">Reference proteome</keyword>
<keyword evidence="1" id="KW-0732">Signal</keyword>
<proteinExistence type="predicted"/>
<dbReference type="EMBL" id="FWXK01000001">
    <property type="protein sequence ID" value="SMC30900.1"/>
    <property type="molecule type" value="Genomic_DNA"/>
</dbReference>
<dbReference type="InterPro" id="IPR009343">
    <property type="entry name" value="DUF1002"/>
</dbReference>
<sequence>MRKKTTILLTSATMALGLAAFAPSVLADKVAIEPKFTYGETLTPEQFEKTRDELGVDNDAEEIQVRVNELNDLLNDDYPYQQVYSSAYITPADNNGAISVEILTPDTITAITERQYENAALTAGAVDVDIKVASAVPVDGSGALAGVYKAFDASGEGLNDQAVSVAQDELNVTSQITQENKDKEGYSDDLLNAAIAEIKTTIEDKKEENGGSISSDDIQVIVNNVVNNYNLENVISAENITAIENQMNKFSELELSDEQRDQIRNFGEQLQKTGGDLLNKAKTAWENTDPEQKEEMKNEATSIWQQIKDFFNDLFNMTF</sequence>
<dbReference type="Proteomes" id="UP000243884">
    <property type="component" value="Unassembled WGS sequence"/>
</dbReference>
<evidence type="ECO:0000313" key="3">
    <source>
        <dbReference type="Proteomes" id="UP000243884"/>
    </source>
</evidence>
<dbReference type="OrthoDB" id="9810153at2"/>
<protein>
    <submittedName>
        <fullName evidence="2">Uncharacterized protein YpuA, DUF1002 family</fullName>
    </submittedName>
</protein>
<gene>
    <name evidence="2" type="ORF">SAMN04487984_0315</name>
</gene>
<organism evidence="2 3">
    <name type="scientific">Aerococcus suis</name>
    <dbReference type="NCBI Taxonomy" id="371602"/>
    <lineage>
        <taxon>Bacteria</taxon>
        <taxon>Bacillati</taxon>
        <taxon>Bacillota</taxon>
        <taxon>Bacilli</taxon>
        <taxon>Lactobacillales</taxon>
        <taxon>Aerococcaceae</taxon>
        <taxon>Aerococcus</taxon>
    </lineage>
</organism>